<dbReference type="SMART" id="SM00079">
    <property type="entry name" value="PBPe"/>
    <property type="match status" value="1"/>
</dbReference>
<protein>
    <recommendedName>
        <fullName evidence="12">Ionotropic glutamate receptor C-terminal domain-containing protein</fullName>
    </recommendedName>
</protein>
<feature type="region of interest" description="Disordered" evidence="11">
    <location>
        <begin position="161"/>
        <end position="186"/>
    </location>
</feature>
<keyword evidence="14" id="KW-1185">Reference proteome</keyword>
<dbReference type="SUPFAM" id="SSF53850">
    <property type="entry name" value="Periplasmic binding protein-like II"/>
    <property type="match status" value="1"/>
</dbReference>
<sequence length="186" mass="20317">MRRKKRRRSAGVSLPATARTNAGISSFSEDQRHGDEQRRDLLVHLTSILTVQQLSTDIQGLDGLIASSDPIGFQVGSFAKSYLMQELGVPESRLWELAITDYSSTLQSGIVAAIVDELPYVELFLSINCQFRTVGQEFTKSGWGFAFHHDSPLAVDLSTAAEEEEGDVAAEEEEAGERGRCGGNPI</sequence>
<dbReference type="PANTHER" id="PTHR18966">
    <property type="entry name" value="IONOTROPIC GLUTAMATE RECEPTOR"/>
    <property type="match status" value="1"/>
</dbReference>
<evidence type="ECO:0000256" key="9">
    <source>
        <dbReference type="ARBA" id="ARBA00023286"/>
    </source>
</evidence>
<evidence type="ECO:0000256" key="10">
    <source>
        <dbReference type="ARBA" id="ARBA00023303"/>
    </source>
</evidence>
<evidence type="ECO:0000313" key="14">
    <source>
        <dbReference type="Proteomes" id="UP000008022"/>
    </source>
</evidence>
<evidence type="ECO:0000256" key="4">
    <source>
        <dbReference type="ARBA" id="ARBA00022989"/>
    </source>
</evidence>
<keyword evidence="10" id="KW-0407">Ion channel</keyword>
<name>A0A0E0PVR5_ORYRU</name>
<dbReference type="OMA" id="REFMISR"/>
<keyword evidence="9" id="KW-1071">Ligand-gated ion channel</keyword>
<dbReference type="FunFam" id="3.40.190.10:FF:000109">
    <property type="entry name" value="Glutamate receptor"/>
    <property type="match status" value="1"/>
</dbReference>
<keyword evidence="8" id="KW-0325">Glycoprotein</keyword>
<dbReference type="Gramene" id="ORUFI06G09540.1">
    <property type="protein sequence ID" value="ORUFI06G09540.1"/>
    <property type="gene ID" value="ORUFI06G09540"/>
</dbReference>
<dbReference type="STRING" id="4529.A0A0E0PVR5"/>
<evidence type="ECO:0000256" key="6">
    <source>
        <dbReference type="ARBA" id="ARBA00023136"/>
    </source>
</evidence>
<proteinExistence type="predicted"/>
<comment type="subcellular location">
    <subcellularLocation>
        <location evidence="1">Membrane</location>
        <topology evidence="1">Multi-pass membrane protein</topology>
    </subcellularLocation>
</comment>
<keyword evidence="5" id="KW-0406">Ion transport</keyword>
<keyword evidence="3" id="KW-0812">Transmembrane</keyword>
<evidence type="ECO:0000313" key="13">
    <source>
        <dbReference type="EnsemblPlants" id="ORUFI06G09540.1"/>
    </source>
</evidence>
<evidence type="ECO:0000256" key="11">
    <source>
        <dbReference type="SAM" id="MobiDB-lite"/>
    </source>
</evidence>
<dbReference type="InterPro" id="IPR001320">
    <property type="entry name" value="Iontro_rcpt_C"/>
</dbReference>
<keyword evidence="4" id="KW-1133">Transmembrane helix</keyword>
<dbReference type="GO" id="GO:0015276">
    <property type="term" value="F:ligand-gated monoatomic ion channel activity"/>
    <property type="evidence" value="ECO:0007669"/>
    <property type="project" value="InterPro"/>
</dbReference>
<dbReference type="InterPro" id="IPR015683">
    <property type="entry name" value="Ionotropic_Glu_rcpt"/>
</dbReference>
<dbReference type="eggNOG" id="KOG1052">
    <property type="taxonomic scope" value="Eukaryota"/>
</dbReference>
<evidence type="ECO:0000256" key="7">
    <source>
        <dbReference type="ARBA" id="ARBA00023170"/>
    </source>
</evidence>
<feature type="compositionally biased region" description="Acidic residues" evidence="11">
    <location>
        <begin position="161"/>
        <end position="175"/>
    </location>
</feature>
<evidence type="ECO:0000256" key="3">
    <source>
        <dbReference type="ARBA" id="ARBA00022692"/>
    </source>
</evidence>
<evidence type="ECO:0000259" key="12">
    <source>
        <dbReference type="SMART" id="SM00079"/>
    </source>
</evidence>
<dbReference type="Proteomes" id="UP000008022">
    <property type="component" value="Unassembled WGS sequence"/>
</dbReference>
<accession>A0A0E0PVR5</accession>
<keyword evidence="2" id="KW-0813">Transport</keyword>
<reference evidence="13" key="2">
    <citation type="submission" date="2015-06" db="UniProtKB">
        <authorList>
            <consortium name="EnsemblPlants"/>
        </authorList>
    </citation>
    <scope>IDENTIFICATION</scope>
</reference>
<reference evidence="14" key="1">
    <citation type="submission" date="2013-06" db="EMBL/GenBank/DDBJ databases">
        <authorList>
            <person name="Zhao Q."/>
        </authorList>
    </citation>
    <scope>NUCLEOTIDE SEQUENCE</scope>
    <source>
        <strain evidence="14">cv. W1943</strain>
    </source>
</reference>
<dbReference type="GO" id="GO:0016020">
    <property type="term" value="C:membrane"/>
    <property type="evidence" value="ECO:0007669"/>
    <property type="project" value="UniProtKB-SubCell"/>
</dbReference>
<organism evidence="13 14">
    <name type="scientific">Oryza rufipogon</name>
    <name type="common">Brownbeard rice</name>
    <name type="synonym">Asian wild rice</name>
    <dbReference type="NCBI Taxonomy" id="4529"/>
    <lineage>
        <taxon>Eukaryota</taxon>
        <taxon>Viridiplantae</taxon>
        <taxon>Streptophyta</taxon>
        <taxon>Embryophyta</taxon>
        <taxon>Tracheophyta</taxon>
        <taxon>Spermatophyta</taxon>
        <taxon>Magnoliopsida</taxon>
        <taxon>Liliopsida</taxon>
        <taxon>Poales</taxon>
        <taxon>Poaceae</taxon>
        <taxon>BOP clade</taxon>
        <taxon>Oryzoideae</taxon>
        <taxon>Oryzeae</taxon>
        <taxon>Oryzinae</taxon>
        <taxon>Oryza</taxon>
    </lineage>
</organism>
<evidence type="ECO:0000256" key="1">
    <source>
        <dbReference type="ARBA" id="ARBA00004141"/>
    </source>
</evidence>
<evidence type="ECO:0000256" key="8">
    <source>
        <dbReference type="ARBA" id="ARBA00023180"/>
    </source>
</evidence>
<evidence type="ECO:0000256" key="5">
    <source>
        <dbReference type="ARBA" id="ARBA00023065"/>
    </source>
</evidence>
<dbReference type="EnsemblPlants" id="ORUFI06G09540.1">
    <property type="protein sequence ID" value="ORUFI06G09540.1"/>
    <property type="gene ID" value="ORUFI06G09540"/>
</dbReference>
<evidence type="ECO:0000256" key="2">
    <source>
        <dbReference type="ARBA" id="ARBA00022448"/>
    </source>
</evidence>
<dbReference type="AlphaFoldDB" id="A0A0E0PVR5"/>
<keyword evidence="7" id="KW-0675">Receptor</keyword>
<dbReference type="Gene3D" id="3.40.190.10">
    <property type="entry name" value="Periplasmic binding protein-like II"/>
    <property type="match status" value="2"/>
</dbReference>
<dbReference type="HOGENOM" id="CLU_1605338_0_0_1"/>
<keyword evidence="6" id="KW-0472">Membrane</keyword>
<feature type="domain" description="Ionotropic glutamate receptor C-terminal" evidence="12">
    <location>
        <begin position="6"/>
        <end position="179"/>
    </location>
</feature>